<evidence type="ECO:0000313" key="2">
    <source>
        <dbReference type="Proteomes" id="UP000323819"/>
    </source>
</evidence>
<reference evidence="1 2" key="1">
    <citation type="submission" date="2019-06" db="EMBL/GenBank/DDBJ databases">
        <title>Vibrio cholerae phylogeny based on whole-genome sequencing reveals genetic diversity and population strucutre.</title>
        <authorList>
            <person name="Zhiqiu Y."/>
            <person name="Bin L."/>
            <person name="Lingyan J."/>
        </authorList>
    </citation>
    <scope>NUCLEOTIDE SEQUENCE [LARGE SCALE GENOMIC DNA]</scope>
    <source>
        <strain evidence="1 2">N2814</strain>
    </source>
</reference>
<accession>A0ABD7SR68</accession>
<dbReference type="EMBL" id="VSIJ01000005">
    <property type="protein sequence ID" value="TXX67293.1"/>
    <property type="molecule type" value="Genomic_DNA"/>
</dbReference>
<name>A0ABD7SR68_VIBCL</name>
<dbReference type="Proteomes" id="UP000323819">
    <property type="component" value="Unassembled WGS sequence"/>
</dbReference>
<organism evidence="1 2">
    <name type="scientific">Vibrio cholerae</name>
    <dbReference type="NCBI Taxonomy" id="666"/>
    <lineage>
        <taxon>Bacteria</taxon>
        <taxon>Pseudomonadati</taxon>
        <taxon>Pseudomonadota</taxon>
        <taxon>Gammaproteobacteria</taxon>
        <taxon>Vibrionales</taxon>
        <taxon>Vibrionaceae</taxon>
        <taxon>Vibrio</taxon>
    </lineage>
</organism>
<sequence>MTAFFKKFELRLDNILCRVRTPNAREADGFTMSIVMGTVDNSRYTPIYDNPEQDLRMYYQVALDELANRIYLPEQYIIEDVTPTFIVKLYTSHLLNEMYQVNPNQAQGIKPYFKRIGRLFKQHRGKWNGNTYQSGKYYFDVEYEGLADRFI</sequence>
<evidence type="ECO:0000313" key="1">
    <source>
        <dbReference type="EMBL" id="TXX67293.1"/>
    </source>
</evidence>
<protein>
    <submittedName>
        <fullName evidence="1">Uncharacterized protein</fullName>
    </submittedName>
</protein>
<gene>
    <name evidence="1" type="ORF">FXF03_01590</name>
</gene>
<proteinExistence type="predicted"/>
<dbReference type="AlphaFoldDB" id="A0ABD7SR68"/>
<comment type="caution">
    <text evidence="1">The sequence shown here is derived from an EMBL/GenBank/DDBJ whole genome shotgun (WGS) entry which is preliminary data.</text>
</comment>